<dbReference type="NCBIfam" id="TIGR01727">
    <property type="entry name" value="oligo_HPY"/>
    <property type="match status" value="1"/>
</dbReference>
<dbReference type="GO" id="GO:0016887">
    <property type="term" value="F:ATP hydrolysis activity"/>
    <property type="evidence" value="ECO:0007669"/>
    <property type="project" value="InterPro"/>
</dbReference>
<gene>
    <name evidence="8" type="ORF">UFOPK1493_01364</name>
</gene>
<dbReference type="Pfam" id="PF08352">
    <property type="entry name" value="oligo_HPY"/>
    <property type="match status" value="1"/>
</dbReference>
<dbReference type="SUPFAM" id="SSF52540">
    <property type="entry name" value="P-loop containing nucleoside triphosphate hydrolases"/>
    <property type="match status" value="1"/>
</dbReference>
<dbReference type="SMART" id="SM00382">
    <property type="entry name" value="AAA"/>
    <property type="match status" value="1"/>
</dbReference>
<dbReference type="InterPro" id="IPR017871">
    <property type="entry name" value="ABC_transporter-like_CS"/>
</dbReference>
<evidence type="ECO:0000256" key="6">
    <source>
        <dbReference type="ARBA" id="ARBA00023136"/>
    </source>
</evidence>
<protein>
    <submittedName>
        <fullName evidence="8">Unannotated protein</fullName>
    </submittedName>
</protein>
<accession>A0A6J6CVM2</accession>
<dbReference type="GO" id="GO:0005524">
    <property type="term" value="F:ATP binding"/>
    <property type="evidence" value="ECO:0007669"/>
    <property type="project" value="UniProtKB-KW"/>
</dbReference>
<proteinExistence type="predicted"/>
<dbReference type="CDD" id="cd03257">
    <property type="entry name" value="ABC_NikE_OppD_transporters"/>
    <property type="match status" value="1"/>
</dbReference>
<evidence type="ECO:0000256" key="5">
    <source>
        <dbReference type="ARBA" id="ARBA00022840"/>
    </source>
</evidence>
<dbReference type="InterPro" id="IPR003593">
    <property type="entry name" value="AAA+_ATPase"/>
</dbReference>
<dbReference type="InterPro" id="IPR027417">
    <property type="entry name" value="P-loop_NTPase"/>
</dbReference>
<comment type="subcellular location">
    <subcellularLocation>
        <location evidence="1">Cell membrane</location>
        <topology evidence="1">Peripheral membrane protein</topology>
    </subcellularLocation>
</comment>
<name>A0A6J6CVM2_9ZZZZ</name>
<keyword evidence="4" id="KW-0547">Nucleotide-binding</keyword>
<keyword evidence="3" id="KW-1003">Cell membrane</keyword>
<evidence type="ECO:0000256" key="3">
    <source>
        <dbReference type="ARBA" id="ARBA00022475"/>
    </source>
</evidence>
<feature type="domain" description="ABC transporter" evidence="7">
    <location>
        <begin position="4"/>
        <end position="255"/>
    </location>
</feature>
<evidence type="ECO:0000256" key="1">
    <source>
        <dbReference type="ARBA" id="ARBA00004202"/>
    </source>
</evidence>
<keyword evidence="6" id="KW-0472">Membrane</keyword>
<dbReference type="Pfam" id="PF00005">
    <property type="entry name" value="ABC_tran"/>
    <property type="match status" value="1"/>
</dbReference>
<keyword evidence="5" id="KW-0067">ATP-binding</keyword>
<dbReference type="PROSITE" id="PS00211">
    <property type="entry name" value="ABC_TRANSPORTER_1"/>
    <property type="match status" value="1"/>
</dbReference>
<dbReference type="FunFam" id="3.40.50.300:FF:000016">
    <property type="entry name" value="Oligopeptide ABC transporter ATP-binding component"/>
    <property type="match status" value="1"/>
</dbReference>
<dbReference type="InterPro" id="IPR050388">
    <property type="entry name" value="ABC_Ni/Peptide_Import"/>
</dbReference>
<sequence length="321" mass="34219">MDQLVVSDLVVEFARAGHRVPVVRGVSFTLERGRRVAVVGESGSGKSVTALAVTRLLPPTASIRSGSISLDGSDLLGLPERSMEDIRGGRVAMVFQDALTALDPLFTIEQQIQAVLDRHAPRASRQARHDECLELMRAVGISDPERRLRAYPHELSGGMRQRALIATALAGDPEVLIADEPTTALDVTVQAQIVDLLRRLSDERGMAVILITHDLGVVADFADRVVVMYAGRIVEDAPADELFESPAHPYSAALLDSLPSLDGPRMRRLPSIGGAPPDPAALPAGCSFAPRCARATGECDSEPVLVTIGARRVACHHAGTA</sequence>
<dbReference type="PANTHER" id="PTHR43297">
    <property type="entry name" value="OLIGOPEPTIDE TRANSPORT ATP-BINDING PROTEIN APPD"/>
    <property type="match status" value="1"/>
</dbReference>
<dbReference type="PANTHER" id="PTHR43297:SF2">
    <property type="entry name" value="DIPEPTIDE TRANSPORT ATP-BINDING PROTEIN DPPD"/>
    <property type="match status" value="1"/>
</dbReference>
<dbReference type="Gene3D" id="3.40.50.300">
    <property type="entry name" value="P-loop containing nucleotide triphosphate hydrolases"/>
    <property type="match status" value="1"/>
</dbReference>
<reference evidence="8" key="1">
    <citation type="submission" date="2020-05" db="EMBL/GenBank/DDBJ databases">
        <authorList>
            <person name="Chiriac C."/>
            <person name="Salcher M."/>
            <person name="Ghai R."/>
            <person name="Kavagutti S V."/>
        </authorList>
    </citation>
    <scope>NUCLEOTIDE SEQUENCE</scope>
</reference>
<dbReference type="InterPro" id="IPR013563">
    <property type="entry name" value="Oligopep_ABC_C"/>
</dbReference>
<keyword evidence="2" id="KW-0813">Transport</keyword>
<evidence type="ECO:0000313" key="8">
    <source>
        <dbReference type="EMBL" id="CAB4555245.1"/>
    </source>
</evidence>
<dbReference type="AlphaFoldDB" id="A0A6J6CVM2"/>
<dbReference type="EMBL" id="CAEZSR010000039">
    <property type="protein sequence ID" value="CAB4555245.1"/>
    <property type="molecule type" value="Genomic_DNA"/>
</dbReference>
<evidence type="ECO:0000256" key="4">
    <source>
        <dbReference type="ARBA" id="ARBA00022741"/>
    </source>
</evidence>
<evidence type="ECO:0000259" key="7">
    <source>
        <dbReference type="PROSITE" id="PS50893"/>
    </source>
</evidence>
<evidence type="ECO:0000256" key="2">
    <source>
        <dbReference type="ARBA" id="ARBA00022448"/>
    </source>
</evidence>
<dbReference type="InterPro" id="IPR003439">
    <property type="entry name" value="ABC_transporter-like_ATP-bd"/>
</dbReference>
<dbReference type="GO" id="GO:0005886">
    <property type="term" value="C:plasma membrane"/>
    <property type="evidence" value="ECO:0007669"/>
    <property type="project" value="UniProtKB-SubCell"/>
</dbReference>
<dbReference type="GO" id="GO:0015833">
    <property type="term" value="P:peptide transport"/>
    <property type="evidence" value="ECO:0007669"/>
    <property type="project" value="InterPro"/>
</dbReference>
<organism evidence="8">
    <name type="scientific">freshwater metagenome</name>
    <dbReference type="NCBI Taxonomy" id="449393"/>
    <lineage>
        <taxon>unclassified sequences</taxon>
        <taxon>metagenomes</taxon>
        <taxon>ecological metagenomes</taxon>
    </lineage>
</organism>
<dbReference type="PROSITE" id="PS50893">
    <property type="entry name" value="ABC_TRANSPORTER_2"/>
    <property type="match status" value="1"/>
</dbReference>